<dbReference type="PROSITE" id="PS00668">
    <property type="entry name" value="COMPLEX1_ND1_2"/>
    <property type="match status" value="1"/>
</dbReference>
<evidence type="ECO:0000256" key="4">
    <source>
        <dbReference type="ARBA" id="ARBA00023136"/>
    </source>
</evidence>
<protein>
    <recommendedName>
        <fullName evidence="8">NADH dehydrogenase</fullName>
    </recommendedName>
</protein>
<dbReference type="InterPro" id="IPR052561">
    <property type="entry name" value="ComplexI_Subunit1"/>
</dbReference>
<dbReference type="GO" id="GO:0005886">
    <property type="term" value="C:plasma membrane"/>
    <property type="evidence" value="ECO:0007669"/>
    <property type="project" value="TreeGrafter"/>
</dbReference>
<dbReference type="Pfam" id="PF00146">
    <property type="entry name" value="NADHdh"/>
    <property type="match status" value="1"/>
</dbReference>
<keyword evidence="4 5" id="KW-0472">Membrane</keyword>
<feature type="transmembrane region" description="Helical" evidence="5">
    <location>
        <begin position="6"/>
        <end position="25"/>
    </location>
</feature>
<name>A0A1G1L2V5_9BACT</name>
<keyword evidence="3 5" id="KW-1133">Transmembrane helix</keyword>
<dbReference type="InterPro" id="IPR001694">
    <property type="entry name" value="NADH_UbQ_OxRdtase_su1/FPO"/>
</dbReference>
<accession>A0A1G1L2V5</accession>
<dbReference type="PANTHER" id="PTHR43359">
    <property type="entry name" value="FORMATE HYDROGENLYASE SUBUNIT 4"/>
    <property type="match status" value="1"/>
</dbReference>
<feature type="transmembrane region" description="Helical" evidence="5">
    <location>
        <begin position="65"/>
        <end position="88"/>
    </location>
</feature>
<dbReference type="InterPro" id="IPR018086">
    <property type="entry name" value="NADH_UbQ_OxRdtase_su1_CS"/>
</dbReference>
<reference evidence="6 7" key="1">
    <citation type="journal article" date="2016" name="Nat. Commun.">
        <title>Thousands of microbial genomes shed light on interconnected biogeochemical processes in an aquifer system.</title>
        <authorList>
            <person name="Anantharaman K."/>
            <person name="Brown C.T."/>
            <person name="Hug L.A."/>
            <person name="Sharon I."/>
            <person name="Castelle C.J."/>
            <person name="Probst A.J."/>
            <person name="Thomas B.C."/>
            <person name="Singh A."/>
            <person name="Wilkins M.J."/>
            <person name="Karaoz U."/>
            <person name="Brodie E.L."/>
            <person name="Williams K.H."/>
            <person name="Hubbard S.S."/>
            <person name="Banfield J.F."/>
        </authorList>
    </citation>
    <scope>NUCLEOTIDE SEQUENCE [LARGE SCALE GENOMIC DNA]</scope>
</reference>
<evidence type="ECO:0000313" key="7">
    <source>
        <dbReference type="Proteomes" id="UP000178187"/>
    </source>
</evidence>
<comment type="caution">
    <text evidence="6">The sequence shown here is derived from an EMBL/GenBank/DDBJ whole genome shotgun (WGS) entry which is preliminary data.</text>
</comment>
<evidence type="ECO:0000256" key="2">
    <source>
        <dbReference type="ARBA" id="ARBA00022692"/>
    </source>
</evidence>
<evidence type="ECO:0000256" key="3">
    <source>
        <dbReference type="ARBA" id="ARBA00022989"/>
    </source>
</evidence>
<feature type="transmembrane region" description="Helical" evidence="5">
    <location>
        <begin position="171"/>
        <end position="191"/>
    </location>
</feature>
<evidence type="ECO:0008006" key="8">
    <source>
        <dbReference type="Google" id="ProtNLM"/>
    </source>
</evidence>
<evidence type="ECO:0000313" key="6">
    <source>
        <dbReference type="EMBL" id="OGW99483.1"/>
    </source>
</evidence>
<feature type="transmembrane region" description="Helical" evidence="5">
    <location>
        <begin position="231"/>
        <end position="248"/>
    </location>
</feature>
<evidence type="ECO:0000256" key="1">
    <source>
        <dbReference type="ARBA" id="ARBA00004141"/>
    </source>
</evidence>
<proteinExistence type="predicted"/>
<feature type="transmembrane region" description="Helical" evidence="5">
    <location>
        <begin position="100"/>
        <end position="120"/>
    </location>
</feature>
<gene>
    <name evidence="6" type="ORF">A3G33_01015</name>
</gene>
<dbReference type="AlphaFoldDB" id="A0A1G1L2V5"/>
<feature type="transmembrane region" description="Helical" evidence="5">
    <location>
        <begin position="254"/>
        <end position="272"/>
    </location>
</feature>
<dbReference type="EMBL" id="MHFR01000005">
    <property type="protein sequence ID" value="OGW99483.1"/>
    <property type="molecule type" value="Genomic_DNA"/>
</dbReference>
<sequence length="307" mass="33615">MIYIGYLIVFGCCLTAVLGLFTSWVDRKVTARVQYRVGPPVLQPVFDVIKLLGKETLIPDGASKLTFLAAPVVGLSSVILVSTILWMNVIHPQQTFLGDLIVVLYLLTVPSMSIIMGGFASGNPLASIGSSREMKLILSYELPFVLAILVPVIHSHYSIRLGDILNMQSGSGVIIGNFSGSIAFIVALLCVQAKLGLVPFDMPEAETEIIGGPFVEYSGAGLAIFRLMKNMLLFVMPFFLMILFMGGIRFDGIHIFNALLKYLGTVALITVIRNTNPRVRIDQALRFFWGPMTVLAIIAIILAYRGW</sequence>
<dbReference type="PANTHER" id="PTHR43359:SF1">
    <property type="entry name" value="FORMATE HYDROGENLYASE SUBUNIT 4-RELATED"/>
    <property type="match status" value="1"/>
</dbReference>
<evidence type="ECO:0000256" key="5">
    <source>
        <dbReference type="SAM" id="Phobius"/>
    </source>
</evidence>
<feature type="transmembrane region" description="Helical" evidence="5">
    <location>
        <begin position="140"/>
        <end position="159"/>
    </location>
</feature>
<feature type="transmembrane region" description="Helical" evidence="5">
    <location>
        <begin position="284"/>
        <end position="304"/>
    </location>
</feature>
<keyword evidence="2 5" id="KW-0812">Transmembrane</keyword>
<dbReference type="Proteomes" id="UP000178187">
    <property type="component" value="Unassembled WGS sequence"/>
</dbReference>
<organism evidence="6 7">
    <name type="scientific">Candidatus Danuiimicrobium aquiferis</name>
    <dbReference type="NCBI Taxonomy" id="1801832"/>
    <lineage>
        <taxon>Bacteria</taxon>
        <taxon>Pseudomonadati</taxon>
        <taxon>Candidatus Omnitrophota</taxon>
        <taxon>Candidatus Danuiimicrobium</taxon>
    </lineage>
</organism>
<comment type="subcellular location">
    <subcellularLocation>
        <location evidence="1">Membrane</location>
        <topology evidence="1">Multi-pass membrane protein</topology>
    </subcellularLocation>
</comment>